<gene>
    <name evidence="1" type="ORF">METZ01_LOCUS263684</name>
</gene>
<dbReference type="EMBL" id="UINC01074019">
    <property type="protein sequence ID" value="SVC10830.1"/>
    <property type="molecule type" value="Genomic_DNA"/>
</dbReference>
<accession>A0A382JFA4</accession>
<feature type="non-terminal residue" evidence="1">
    <location>
        <position position="254"/>
    </location>
</feature>
<evidence type="ECO:0008006" key="2">
    <source>
        <dbReference type="Google" id="ProtNLM"/>
    </source>
</evidence>
<dbReference type="GO" id="GO:0016810">
    <property type="term" value="F:hydrolase activity, acting on carbon-nitrogen (but not peptide) bonds"/>
    <property type="evidence" value="ECO:0007669"/>
    <property type="project" value="InterPro"/>
</dbReference>
<sequence length="254" mass="28064">MKKIIILLLWSICILSAQVGPAKELHRNPPRAWALTNAIVHVAPGKTIENGTVVIRDGMIINVGSNVKIPKQATILDMDGKHIYAGFIESWLDVKTVKKDTSLQAHWNSNMRAYLKGADHFNLKEKSLIELRSLGFTTAHVTPKGGIFQGSSSLVQLGQTPKVLSDNVAQVVEYTAGGWGSNEYPTSLLGVIAFIRQGFLDADWYGKSQTILTKYPDGNEPIQSDRSLASLTSARQKKIPFVFRTDNEVYIDRS</sequence>
<dbReference type="SUPFAM" id="SSF51338">
    <property type="entry name" value="Composite domain of metallo-dependent hydrolases"/>
    <property type="match status" value="1"/>
</dbReference>
<protein>
    <recommendedName>
        <fullName evidence="2">Amidohydrolase-related domain-containing protein</fullName>
    </recommendedName>
</protein>
<proteinExistence type="predicted"/>
<dbReference type="AlphaFoldDB" id="A0A382JFA4"/>
<organism evidence="1">
    <name type="scientific">marine metagenome</name>
    <dbReference type="NCBI Taxonomy" id="408172"/>
    <lineage>
        <taxon>unclassified sequences</taxon>
        <taxon>metagenomes</taxon>
        <taxon>ecological metagenomes</taxon>
    </lineage>
</organism>
<evidence type="ECO:0000313" key="1">
    <source>
        <dbReference type="EMBL" id="SVC10830.1"/>
    </source>
</evidence>
<dbReference type="InterPro" id="IPR011059">
    <property type="entry name" value="Metal-dep_hydrolase_composite"/>
</dbReference>
<reference evidence="1" key="1">
    <citation type="submission" date="2018-05" db="EMBL/GenBank/DDBJ databases">
        <authorList>
            <person name="Lanie J.A."/>
            <person name="Ng W.-L."/>
            <person name="Kazmierczak K.M."/>
            <person name="Andrzejewski T.M."/>
            <person name="Davidsen T.M."/>
            <person name="Wayne K.J."/>
            <person name="Tettelin H."/>
            <person name="Glass J.I."/>
            <person name="Rusch D."/>
            <person name="Podicherti R."/>
            <person name="Tsui H.-C.T."/>
            <person name="Winkler M.E."/>
        </authorList>
    </citation>
    <scope>NUCLEOTIDE SEQUENCE</scope>
</reference>
<dbReference type="Gene3D" id="3.20.20.140">
    <property type="entry name" value="Metal-dependent hydrolases"/>
    <property type="match status" value="1"/>
</dbReference>
<name>A0A382JFA4_9ZZZZ</name>